<reference evidence="2 3" key="1">
    <citation type="journal article" date="2009" name="Nature">
        <title>Evolution of pathogenicity and sexual reproduction in eight Candida genomes.</title>
        <authorList>
            <person name="Butler G."/>
            <person name="Rasmussen M.D."/>
            <person name="Lin M.F."/>
            <person name="Santos M.A."/>
            <person name="Sakthikumar S."/>
            <person name="Munro C.A."/>
            <person name="Rheinbay E."/>
            <person name="Grabherr M."/>
            <person name="Forche A."/>
            <person name="Reedy J.L."/>
            <person name="Agrafioti I."/>
            <person name="Arnaud M.B."/>
            <person name="Bates S."/>
            <person name="Brown A.J."/>
            <person name="Brunke S."/>
            <person name="Costanzo M.C."/>
            <person name="Fitzpatrick D.A."/>
            <person name="de Groot P.W."/>
            <person name="Harris D."/>
            <person name="Hoyer L.L."/>
            <person name="Hube B."/>
            <person name="Klis F.M."/>
            <person name="Kodira C."/>
            <person name="Lennard N."/>
            <person name="Logue M.E."/>
            <person name="Martin R."/>
            <person name="Neiman A.M."/>
            <person name="Nikolaou E."/>
            <person name="Quail M.A."/>
            <person name="Quinn J."/>
            <person name="Santos M.C."/>
            <person name="Schmitzberger F.F."/>
            <person name="Sherlock G."/>
            <person name="Shah P."/>
            <person name="Silverstein K.A."/>
            <person name="Skrzypek M.S."/>
            <person name="Soll D."/>
            <person name="Staggs R."/>
            <person name="Stansfield I."/>
            <person name="Stumpf M.P."/>
            <person name="Sudbery P.E."/>
            <person name="Srikantha T."/>
            <person name="Zeng Q."/>
            <person name="Berman J."/>
            <person name="Berriman M."/>
            <person name="Heitman J."/>
            <person name="Gow N.A."/>
            <person name="Lorenz M.C."/>
            <person name="Birren B.W."/>
            <person name="Kellis M."/>
            <person name="Cuomo C.A."/>
        </authorList>
    </citation>
    <scope>NUCLEOTIDE SEQUENCE [LARGE SCALE GENOMIC DNA]</scope>
    <source>
        <strain evidence="2 3">ATCC 42720</strain>
    </source>
</reference>
<accession>C4Y202</accession>
<dbReference type="EMBL" id="CH408077">
    <property type="protein sequence ID" value="EEQ38110.1"/>
    <property type="molecule type" value="Genomic_DNA"/>
</dbReference>
<evidence type="ECO:0000313" key="2">
    <source>
        <dbReference type="EMBL" id="EEQ38110.1"/>
    </source>
</evidence>
<evidence type="ECO:0000256" key="1">
    <source>
        <dbReference type="SAM" id="Phobius"/>
    </source>
</evidence>
<evidence type="ECO:0000313" key="3">
    <source>
        <dbReference type="Proteomes" id="UP000007703"/>
    </source>
</evidence>
<dbReference type="AlphaFoldDB" id="C4Y202"/>
<protein>
    <submittedName>
        <fullName evidence="2">Uncharacterized protein</fullName>
    </submittedName>
</protein>
<dbReference type="InParanoid" id="C4Y202"/>
<feature type="transmembrane region" description="Helical" evidence="1">
    <location>
        <begin position="49"/>
        <end position="70"/>
    </location>
</feature>
<dbReference type="KEGG" id="clu:CLUG_02234"/>
<dbReference type="Proteomes" id="UP000007703">
    <property type="component" value="Unassembled WGS sequence"/>
</dbReference>
<dbReference type="HOGENOM" id="CLU_1261389_0_0_1"/>
<gene>
    <name evidence="2" type="ORF">CLUG_02234</name>
</gene>
<sequence>MCTSSWLANHGIIVCKSLIFWLMFTRYFFSTLLWASFWESVSLLLEHLFFLAWLLELSVSCACVLCFWGASPAWPSTVSFKTSLVSKMDSNAFGVKSFLLCIICNLVLTSSKSPTLAWPNPSSFSSISSFTGGVSEAVEARDRPSNMLSFSKTSGKSVVGTVKESKLDISKLKALEKSLVVVIGADLASKSSIHWSSDVSMGELLVVWKTGFVFICVRC</sequence>
<dbReference type="VEuPathDB" id="FungiDB:CLUG_02234"/>
<organism evidence="2 3">
    <name type="scientific">Clavispora lusitaniae (strain ATCC 42720)</name>
    <name type="common">Yeast</name>
    <name type="synonym">Candida lusitaniae</name>
    <dbReference type="NCBI Taxonomy" id="306902"/>
    <lineage>
        <taxon>Eukaryota</taxon>
        <taxon>Fungi</taxon>
        <taxon>Dikarya</taxon>
        <taxon>Ascomycota</taxon>
        <taxon>Saccharomycotina</taxon>
        <taxon>Pichiomycetes</taxon>
        <taxon>Metschnikowiaceae</taxon>
        <taxon>Clavispora</taxon>
    </lineage>
</organism>
<keyword evidence="1" id="KW-1133">Transmembrane helix</keyword>
<proteinExistence type="predicted"/>
<keyword evidence="1" id="KW-0472">Membrane</keyword>
<feature type="transmembrane region" description="Helical" evidence="1">
    <location>
        <begin position="18"/>
        <end position="37"/>
    </location>
</feature>
<name>C4Y202_CLAL4</name>
<keyword evidence="1" id="KW-0812">Transmembrane</keyword>